<evidence type="ECO:0000313" key="18">
    <source>
        <dbReference type="Proteomes" id="UP000538666"/>
    </source>
</evidence>
<evidence type="ECO:0000256" key="15">
    <source>
        <dbReference type="SAM" id="MobiDB-lite"/>
    </source>
</evidence>
<feature type="coiled-coil region" evidence="14">
    <location>
        <begin position="136"/>
        <end position="174"/>
    </location>
</feature>
<gene>
    <name evidence="12" type="primary">atpF</name>
    <name evidence="17" type="ORF">HNQ77_001201</name>
</gene>
<dbReference type="Pfam" id="PF00430">
    <property type="entry name" value="ATP-synt_B"/>
    <property type="match status" value="1"/>
</dbReference>
<name>A0A841JRV3_9BACT</name>
<keyword evidence="2 12" id="KW-0138">CF(0)</keyword>
<keyword evidence="6 12" id="KW-0406">Ion transport</keyword>
<evidence type="ECO:0000256" key="2">
    <source>
        <dbReference type="ARBA" id="ARBA00022547"/>
    </source>
</evidence>
<evidence type="ECO:0000256" key="11">
    <source>
        <dbReference type="ARBA" id="ARBA00037847"/>
    </source>
</evidence>
<evidence type="ECO:0000256" key="14">
    <source>
        <dbReference type="SAM" id="Coils"/>
    </source>
</evidence>
<dbReference type="OrthoDB" id="122201at2"/>
<keyword evidence="3 12" id="KW-0812">Transmembrane</keyword>
<keyword evidence="8 12" id="KW-0066">ATP synthesis</keyword>
<dbReference type="RefSeq" id="WP_050062159.1">
    <property type="nucleotide sequence ID" value="NZ_JACHEK010000002.1"/>
</dbReference>
<evidence type="ECO:0000256" key="10">
    <source>
        <dbReference type="ARBA" id="ARBA00025614"/>
    </source>
</evidence>
<evidence type="ECO:0000256" key="12">
    <source>
        <dbReference type="HAMAP-Rule" id="MF_01398"/>
    </source>
</evidence>
<dbReference type="HAMAP" id="MF_01398">
    <property type="entry name" value="ATP_synth_b_bprime"/>
    <property type="match status" value="1"/>
</dbReference>
<comment type="subunit">
    <text evidence="12">F-type ATPases have 2 components, F(1) - the catalytic core - and F(0) - the membrane proton channel. F(1) has five subunits: alpha(3), beta(3), gamma(1), delta(1), epsilon(1). F(0) has three main subunits: a(1), b(2) and c(10-14). The alpha and beta chains form an alternating ring which encloses part of the gamma chain. F(1) is attached to F(0) by a central stalk formed by the gamma and epsilon chains, while a peripheral stalk is formed by the delta and b chains.</text>
</comment>
<evidence type="ECO:0000256" key="8">
    <source>
        <dbReference type="ARBA" id="ARBA00023310"/>
    </source>
</evidence>
<evidence type="ECO:0000256" key="3">
    <source>
        <dbReference type="ARBA" id="ARBA00022692"/>
    </source>
</evidence>
<dbReference type="InterPro" id="IPR002146">
    <property type="entry name" value="ATP_synth_b/b'su_bac/chlpt"/>
</dbReference>
<dbReference type="EMBL" id="JACHEK010000002">
    <property type="protein sequence ID" value="MBB6143257.1"/>
    <property type="molecule type" value="Genomic_DNA"/>
</dbReference>
<sequence>MKSLLRNHPARLFLVALLGINIFSALPARAQNTPAPATGAANGGVSQPDKMDAPDTDSQTEAFRHAGPVQKIARLTNLSTETTAKIFEDLNSAILIGVILWFLLKLMPKMLRKRSEHLQKQIVEAQVASAQAAERLSAVEERLSKLGVEIDAIREQTERESASDEKRIQDALEEERKRIVASAEQEIGAASAAAHRDLKKFAAELAVDRALGRIHLSAEDDHALIHNFAESLKKGERN</sequence>
<evidence type="ECO:0000256" key="9">
    <source>
        <dbReference type="ARBA" id="ARBA00025198"/>
    </source>
</evidence>
<keyword evidence="4 12" id="KW-0375">Hydrogen ion transport</keyword>
<organism evidence="17 18">
    <name type="scientific">Silvibacterium bohemicum</name>
    <dbReference type="NCBI Taxonomy" id="1577686"/>
    <lineage>
        <taxon>Bacteria</taxon>
        <taxon>Pseudomonadati</taxon>
        <taxon>Acidobacteriota</taxon>
        <taxon>Terriglobia</taxon>
        <taxon>Terriglobales</taxon>
        <taxon>Acidobacteriaceae</taxon>
        <taxon>Silvibacterium</taxon>
    </lineage>
</organism>
<feature type="region of interest" description="Disordered" evidence="15">
    <location>
        <begin position="34"/>
        <end position="59"/>
    </location>
</feature>
<feature type="transmembrane region" description="Helical" evidence="12">
    <location>
        <begin position="90"/>
        <end position="107"/>
    </location>
</feature>
<comment type="caution">
    <text evidence="17">The sequence shown here is derived from an EMBL/GenBank/DDBJ whole genome shotgun (WGS) entry which is preliminary data.</text>
</comment>
<reference evidence="17 18" key="1">
    <citation type="submission" date="2020-08" db="EMBL/GenBank/DDBJ databases">
        <title>Genomic Encyclopedia of Type Strains, Phase IV (KMG-IV): sequencing the most valuable type-strain genomes for metagenomic binning, comparative biology and taxonomic classification.</title>
        <authorList>
            <person name="Goeker M."/>
        </authorList>
    </citation>
    <scope>NUCLEOTIDE SEQUENCE [LARGE SCALE GENOMIC DNA]</scope>
    <source>
        <strain evidence="17 18">DSM 103733</strain>
    </source>
</reference>
<evidence type="ECO:0000256" key="16">
    <source>
        <dbReference type="SAM" id="SignalP"/>
    </source>
</evidence>
<dbReference type="GO" id="GO:0046933">
    <property type="term" value="F:proton-transporting ATP synthase activity, rotational mechanism"/>
    <property type="evidence" value="ECO:0007669"/>
    <property type="project" value="UniProtKB-UniRule"/>
</dbReference>
<protein>
    <recommendedName>
        <fullName evidence="12">ATP synthase subunit b</fullName>
    </recommendedName>
    <alternativeName>
        <fullName evidence="12">ATP synthase F(0) sector subunit b</fullName>
    </alternativeName>
    <alternativeName>
        <fullName evidence="12">ATPase subunit I</fullName>
    </alternativeName>
    <alternativeName>
        <fullName evidence="12">F-type ATPase subunit b</fullName>
        <shortName evidence="12">F-ATPase subunit b</shortName>
    </alternativeName>
</protein>
<feature type="signal peptide" evidence="16">
    <location>
        <begin position="1"/>
        <end position="30"/>
    </location>
</feature>
<dbReference type="CDD" id="cd06503">
    <property type="entry name" value="ATP-synt_Fo_b"/>
    <property type="match status" value="1"/>
</dbReference>
<dbReference type="GO" id="GO:0012505">
    <property type="term" value="C:endomembrane system"/>
    <property type="evidence" value="ECO:0007669"/>
    <property type="project" value="UniProtKB-SubCell"/>
</dbReference>
<dbReference type="Proteomes" id="UP000538666">
    <property type="component" value="Unassembled WGS sequence"/>
</dbReference>
<comment type="similarity">
    <text evidence="12 13">Belongs to the ATPase B chain family.</text>
</comment>
<accession>A0A841JRV3</accession>
<dbReference type="AlphaFoldDB" id="A0A841JRV3"/>
<evidence type="ECO:0000256" key="6">
    <source>
        <dbReference type="ARBA" id="ARBA00023065"/>
    </source>
</evidence>
<keyword evidence="16" id="KW-0732">Signal</keyword>
<comment type="function">
    <text evidence="9 12">F(1)F(0) ATP synthase produces ATP from ADP in the presence of a proton or sodium gradient. F-type ATPases consist of two structural domains, F(1) containing the extramembraneous catalytic core and F(0) containing the membrane proton channel, linked together by a central stalk and a peripheral stalk. During catalysis, ATP synthesis in the catalytic domain of F(1) is coupled via a rotary mechanism of the central stalk subunits to proton translocation.</text>
</comment>
<evidence type="ECO:0000256" key="7">
    <source>
        <dbReference type="ARBA" id="ARBA00023136"/>
    </source>
</evidence>
<evidence type="ECO:0000256" key="1">
    <source>
        <dbReference type="ARBA" id="ARBA00022448"/>
    </source>
</evidence>
<keyword evidence="18" id="KW-1185">Reference proteome</keyword>
<keyword evidence="1 12" id="KW-0813">Transport</keyword>
<keyword evidence="7 12" id="KW-0472">Membrane</keyword>
<dbReference type="PANTHER" id="PTHR34264">
    <property type="entry name" value="ATP SYNTHASE SUBUNIT B, CHLOROPLASTIC"/>
    <property type="match status" value="1"/>
</dbReference>
<evidence type="ECO:0000313" key="17">
    <source>
        <dbReference type="EMBL" id="MBB6143257.1"/>
    </source>
</evidence>
<evidence type="ECO:0000256" key="13">
    <source>
        <dbReference type="RuleBase" id="RU003848"/>
    </source>
</evidence>
<evidence type="ECO:0000256" key="5">
    <source>
        <dbReference type="ARBA" id="ARBA00022989"/>
    </source>
</evidence>
<dbReference type="GO" id="GO:0045259">
    <property type="term" value="C:proton-transporting ATP synthase complex"/>
    <property type="evidence" value="ECO:0007669"/>
    <property type="project" value="UniProtKB-KW"/>
</dbReference>
<keyword evidence="12" id="KW-1003">Cell membrane</keyword>
<evidence type="ECO:0000256" key="4">
    <source>
        <dbReference type="ARBA" id="ARBA00022781"/>
    </source>
</evidence>
<comment type="function">
    <text evidence="10">Component of the F(0) channel, it forms part of the peripheral stalk, linking F(1) to F(0). The b'-subunit is a diverged and duplicated form of b found in plants and photosynthetic bacteria.</text>
</comment>
<dbReference type="GO" id="GO:0005886">
    <property type="term" value="C:plasma membrane"/>
    <property type="evidence" value="ECO:0007669"/>
    <property type="project" value="UniProtKB-SubCell"/>
</dbReference>
<feature type="chain" id="PRO_5032408172" description="ATP synthase subunit b" evidence="16">
    <location>
        <begin position="31"/>
        <end position="238"/>
    </location>
</feature>
<keyword evidence="5 12" id="KW-1133">Transmembrane helix</keyword>
<feature type="compositionally biased region" description="Low complexity" evidence="15">
    <location>
        <begin position="34"/>
        <end position="44"/>
    </location>
</feature>
<dbReference type="PANTHER" id="PTHR34264:SF3">
    <property type="entry name" value="ATP SYNTHASE SUBUNIT B, CHLOROPLASTIC"/>
    <property type="match status" value="1"/>
</dbReference>
<keyword evidence="14" id="KW-0175">Coiled coil</keyword>
<proteinExistence type="inferred from homology"/>
<comment type="subcellular location">
    <subcellularLocation>
        <location evidence="12">Cell membrane</location>
        <topology evidence="12">Single-pass membrane protein</topology>
    </subcellularLocation>
    <subcellularLocation>
        <location evidence="11">Endomembrane system</location>
        <topology evidence="11">Single-pass membrane protein</topology>
    </subcellularLocation>
</comment>